<dbReference type="InterPro" id="IPR003692">
    <property type="entry name" value="Hydantoinase_B"/>
</dbReference>
<dbReference type="InterPro" id="IPR045079">
    <property type="entry name" value="Oxoprolinase-like"/>
</dbReference>
<dbReference type="STRING" id="758803.SAMN05421803_101804"/>
<organism evidence="3 4">
    <name type="scientific">Nocardiopsis flavescens</name>
    <dbReference type="NCBI Taxonomy" id="758803"/>
    <lineage>
        <taxon>Bacteria</taxon>
        <taxon>Bacillati</taxon>
        <taxon>Actinomycetota</taxon>
        <taxon>Actinomycetes</taxon>
        <taxon>Streptosporangiales</taxon>
        <taxon>Nocardiopsidaceae</taxon>
        <taxon>Nocardiopsis</taxon>
    </lineage>
</organism>
<dbReference type="GO" id="GO:0005829">
    <property type="term" value="C:cytosol"/>
    <property type="evidence" value="ECO:0007669"/>
    <property type="project" value="TreeGrafter"/>
</dbReference>
<proteinExistence type="predicted"/>
<keyword evidence="4" id="KW-1185">Reference proteome</keyword>
<reference evidence="3 4" key="1">
    <citation type="submission" date="2016-11" db="EMBL/GenBank/DDBJ databases">
        <authorList>
            <person name="Jaros S."/>
            <person name="Januszkiewicz K."/>
            <person name="Wedrychowicz H."/>
        </authorList>
    </citation>
    <scope>NUCLEOTIDE SEQUENCE [LARGE SCALE GENOMIC DNA]</scope>
    <source>
        <strain evidence="3 4">CGMCC 4.5723</strain>
    </source>
</reference>
<feature type="domain" description="Hydantoinase B/oxoprolinase" evidence="2">
    <location>
        <begin position="5"/>
        <end position="539"/>
    </location>
</feature>
<feature type="region of interest" description="Disordered" evidence="1">
    <location>
        <begin position="487"/>
        <end position="513"/>
    </location>
</feature>
<dbReference type="PANTHER" id="PTHR11365">
    <property type="entry name" value="5-OXOPROLINASE RELATED"/>
    <property type="match status" value="1"/>
</dbReference>
<dbReference type="Pfam" id="PF02538">
    <property type="entry name" value="Hydantoinase_B"/>
    <property type="match status" value="1"/>
</dbReference>
<evidence type="ECO:0000313" key="3">
    <source>
        <dbReference type="EMBL" id="SHI63981.1"/>
    </source>
</evidence>
<accession>A0A1M6CSZ5</accession>
<sequence>MRSSPVDLEILAQRFSAVVEEMAENIRRTSFSVFVKQTADFGTCLVTPEGEVFAAPRRISGNLMIGIPARAAIASLAPYRPGDIGLSNDPDATGGLVTHLPDLWTWAPLYADGEVIAYAFSFVHSSDIGGSVPGSIDWGHTDIHQEGVLVPPVRLVDAGEPDRGVLDLVTRNTRVPDQNRGDIEAQVAGLRTAQRRLDEIVASFGVRAVRDAMADLLDTAERRAGDMLGDLDDGTYRFVDYIEGVDGTGDDGTPRVEVPPVRLSLELTVRGRTAHLSFAGTSPQVLEAVNLHTGDEPGHYMLAFALVNWIYSHDRGVPYNSGLVRPLSALLPEGSVLNPGPGAPCGVRAAVFFRVMDLVVACLAQARPESAMATGAGAVAIAAISYTGADGRPRVSVGQPLTGGSGGRPGRDGLHGTSYMGGWLRNVPNEVLEDEVPVLVEEYRYRRGSGGDGAWRGGDGLVVSLRCLEDGVTFAVRGLERMALQPWGVNGGEPGQGTRATLNPGGPGERDLGRVGTVRLRAGDLLRIETPGGGGLGDPADRGRDAAGPHAPAGGTRFSLGPAREAADDRWPQGVQRRLVDAVNERVPAAGRPRAYRDLYLALDRAAGAGRVTDALLDTALAAALGEPSGAAGATTTGDAR</sequence>
<feature type="region of interest" description="Disordered" evidence="1">
    <location>
        <begin position="529"/>
        <end position="572"/>
    </location>
</feature>
<evidence type="ECO:0000313" key="4">
    <source>
        <dbReference type="Proteomes" id="UP000184452"/>
    </source>
</evidence>
<protein>
    <submittedName>
        <fullName evidence="3">N-methylhydantoinase B</fullName>
    </submittedName>
</protein>
<dbReference type="GO" id="GO:0006749">
    <property type="term" value="P:glutathione metabolic process"/>
    <property type="evidence" value="ECO:0007669"/>
    <property type="project" value="TreeGrafter"/>
</dbReference>
<dbReference type="EMBL" id="FQZK01000001">
    <property type="protein sequence ID" value="SHI63981.1"/>
    <property type="molecule type" value="Genomic_DNA"/>
</dbReference>
<gene>
    <name evidence="3" type="ORF">SAMN05421803_101804</name>
</gene>
<dbReference type="GO" id="GO:0017168">
    <property type="term" value="F:5-oxoprolinase (ATP-hydrolyzing) activity"/>
    <property type="evidence" value="ECO:0007669"/>
    <property type="project" value="TreeGrafter"/>
</dbReference>
<dbReference type="AlphaFoldDB" id="A0A1M6CSZ5"/>
<dbReference type="RefSeq" id="WP_073374967.1">
    <property type="nucleotide sequence ID" value="NZ_FQZK01000001.1"/>
</dbReference>
<feature type="region of interest" description="Disordered" evidence="1">
    <location>
        <begin position="395"/>
        <end position="414"/>
    </location>
</feature>
<dbReference type="Proteomes" id="UP000184452">
    <property type="component" value="Unassembled WGS sequence"/>
</dbReference>
<dbReference type="PANTHER" id="PTHR11365:SF23">
    <property type="entry name" value="HYPOTHETICAL 5-OXOPROLINASE (EUROFUNG)-RELATED"/>
    <property type="match status" value="1"/>
</dbReference>
<evidence type="ECO:0000256" key="1">
    <source>
        <dbReference type="SAM" id="MobiDB-lite"/>
    </source>
</evidence>
<name>A0A1M6CSZ5_9ACTN</name>
<evidence type="ECO:0000259" key="2">
    <source>
        <dbReference type="Pfam" id="PF02538"/>
    </source>
</evidence>